<dbReference type="GO" id="GO:0006914">
    <property type="term" value="P:autophagy"/>
    <property type="evidence" value="ECO:0007669"/>
    <property type="project" value="TreeGrafter"/>
</dbReference>
<evidence type="ECO:0000256" key="2">
    <source>
        <dbReference type="ARBA" id="ARBA00009936"/>
    </source>
</evidence>
<evidence type="ECO:0000256" key="8">
    <source>
        <dbReference type="ARBA" id="ARBA00031339"/>
    </source>
</evidence>
<keyword evidence="4" id="KW-0813">Transport</keyword>
<organism evidence="11 12">
    <name type="scientific">Dactylonectria macrodidyma</name>
    <dbReference type="NCBI Taxonomy" id="307937"/>
    <lineage>
        <taxon>Eukaryota</taxon>
        <taxon>Fungi</taxon>
        <taxon>Dikarya</taxon>
        <taxon>Ascomycota</taxon>
        <taxon>Pezizomycotina</taxon>
        <taxon>Sordariomycetes</taxon>
        <taxon>Hypocreomycetidae</taxon>
        <taxon>Hypocreales</taxon>
        <taxon>Nectriaceae</taxon>
        <taxon>Dactylonectria</taxon>
    </lineage>
</organism>
<evidence type="ECO:0000313" key="11">
    <source>
        <dbReference type="EMBL" id="KAH7157118.1"/>
    </source>
</evidence>
<evidence type="ECO:0000256" key="7">
    <source>
        <dbReference type="ARBA" id="ARBA00023136"/>
    </source>
</evidence>
<evidence type="ECO:0000256" key="3">
    <source>
        <dbReference type="ARBA" id="ARBA00020976"/>
    </source>
</evidence>
<keyword evidence="12" id="KW-1185">Reference proteome</keyword>
<evidence type="ECO:0000313" key="12">
    <source>
        <dbReference type="Proteomes" id="UP000738349"/>
    </source>
</evidence>
<feature type="domain" description="Conserved oligomeric Golgi complex subunit 3 C-terminal" evidence="10">
    <location>
        <begin position="309"/>
        <end position="638"/>
    </location>
</feature>
<dbReference type="InterPro" id="IPR048320">
    <property type="entry name" value="COG3_N"/>
</dbReference>
<dbReference type="PANTHER" id="PTHR13302">
    <property type="entry name" value="CONSERVED OLIGOMERIC GOLGI COMPLEX COMPONENT 3"/>
    <property type="match status" value="1"/>
</dbReference>
<dbReference type="PANTHER" id="PTHR13302:SF8">
    <property type="entry name" value="CONSERVED OLIGOMERIC GOLGI COMPLEX SUBUNIT 3"/>
    <property type="match status" value="1"/>
</dbReference>
<accession>A0A9P9F833</accession>
<feature type="domain" description="Conserved oligomeric Golgi complex subunit 3 N-terminal" evidence="9">
    <location>
        <begin position="145"/>
        <end position="289"/>
    </location>
</feature>
<comment type="similarity">
    <text evidence="2">Belongs to the COG3 family.</text>
</comment>
<dbReference type="InterPro" id="IPR048685">
    <property type="entry name" value="COG3_C"/>
</dbReference>
<dbReference type="AlphaFoldDB" id="A0A9P9F833"/>
<protein>
    <recommendedName>
        <fullName evidence="3">Conserved oligomeric Golgi complex subunit 3</fullName>
    </recommendedName>
    <alternativeName>
        <fullName evidence="8">Component of oligomeric Golgi complex 3</fullName>
    </alternativeName>
</protein>
<comment type="subcellular location">
    <subcellularLocation>
        <location evidence="1">Golgi apparatus membrane</location>
        <topology evidence="1">Peripheral membrane protein</topology>
    </subcellularLocation>
</comment>
<dbReference type="GO" id="GO:0007030">
    <property type="term" value="P:Golgi organization"/>
    <property type="evidence" value="ECO:0007669"/>
    <property type="project" value="TreeGrafter"/>
</dbReference>
<sequence length="764" mass="86738">MYEDSWYNFVPEITSKKGPTSSQSHGHRRKESLLLQPIGTGTVSDIVVPMPNVYEDIENTNTPPDAAVIRRAGSCSDFHHLVSVRPSKDARLQRRKTDRWNRAWEALDLPNSSVELERAGGLEDNKLESYDEQLLDASQREYLLYQDQLTLTERHLDGLIDDANATLKLLTSLSHSFQSVEAQTSTFQSQCEDLLKEQRRLEALADDVGTDLHYYAYLDNATRRLNAPGASRLVDDDSFGEMVENIDACIVFMEKHETYRDRDTFLARYNALLTKALHLLEHGYKTRLESVSPDISRQIVATKSDSARHALAYGRFQEMMLDSYGLIPNVRQVVRRAYDFYGKRVDSCTNFETYANTAKNIFYTHLTTRDRDLKVMTQADIQEFQKEVKSLSAETASRNFIKLCFERMYNEEGLFLRLFDVEPMWNTAPDSVFQSIKAINTSINHPGNMTSMVTNLQPILHAASLQITCNVVGWLANEYFGTEFEEVESPYFSKCKQYTSQLLVHHLWPLTDAAFEVEVTKSITKAAAPDTSLKIGPVVGGVASSNAHPLVKQAIKLLSMYEHCMPKERAAKNNAVVFKIVRETIQVLQRAEARIKYLKSGPDADLFMVKNLLIVKNELVSLEIGDIRNQATSMQHFSVIWDTLSPQNWVGFISNIIGGSLWSRGTPSVTAKTLTVEDMNEQLDELLRHSIYAFTQRWGTLMTDSRNRKTGVKPIAKVETELQTILQTAFSNQPEVVGKLKEAIEQHAQAQREAKDSKQGVRRY</sequence>
<dbReference type="OrthoDB" id="296793at2759"/>
<keyword evidence="5" id="KW-0653">Protein transport</keyword>
<evidence type="ECO:0000256" key="6">
    <source>
        <dbReference type="ARBA" id="ARBA00023034"/>
    </source>
</evidence>
<dbReference type="GO" id="GO:0006891">
    <property type="term" value="P:intra-Golgi vesicle-mediated transport"/>
    <property type="evidence" value="ECO:0007669"/>
    <property type="project" value="TreeGrafter"/>
</dbReference>
<dbReference type="Pfam" id="PF04136">
    <property type="entry name" value="COG3_N"/>
    <property type="match status" value="1"/>
</dbReference>
<dbReference type="InterPro" id="IPR007265">
    <property type="entry name" value="COG_su3"/>
</dbReference>
<dbReference type="Proteomes" id="UP000738349">
    <property type="component" value="Unassembled WGS sequence"/>
</dbReference>
<evidence type="ECO:0000256" key="4">
    <source>
        <dbReference type="ARBA" id="ARBA00022448"/>
    </source>
</evidence>
<dbReference type="GO" id="GO:0000139">
    <property type="term" value="C:Golgi membrane"/>
    <property type="evidence" value="ECO:0007669"/>
    <property type="project" value="UniProtKB-SubCell"/>
</dbReference>
<name>A0A9P9F833_9HYPO</name>
<gene>
    <name evidence="11" type="ORF">EDB81DRAFT_413641</name>
</gene>
<reference evidence="11" key="1">
    <citation type="journal article" date="2021" name="Nat. Commun.">
        <title>Genetic determinants of endophytism in the Arabidopsis root mycobiome.</title>
        <authorList>
            <person name="Mesny F."/>
            <person name="Miyauchi S."/>
            <person name="Thiergart T."/>
            <person name="Pickel B."/>
            <person name="Atanasova L."/>
            <person name="Karlsson M."/>
            <person name="Huettel B."/>
            <person name="Barry K.W."/>
            <person name="Haridas S."/>
            <person name="Chen C."/>
            <person name="Bauer D."/>
            <person name="Andreopoulos W."/>
            <person name="Pangilinan J."/>
            <person name="LaButti K."/>
            <person name="Riley R."/>
            <person name="Lipzen A."/>
            <person name="Clum A."/>
            <person name="Drula E."/>
            <person name="Henrissat B."/>
            <person name="Kohler A."/>
            <person name="Grigoriev I.V."/>
            <person name="Martin F.M."/>
            <person name="Hacquard S."/>
        </authorList>
    </citation>
    <scope>NUCLEOTIDE SEQUENCE</scope>
    <source>
        <strain evidence="11">MPI-CAGE-AT-0147</strain>
    </source>
</reference>
<evidence type="ECO:0000259" key="10">
    <source>
        <dbReference type="Pfam" id="PF20671"/>
    </source>
</evidence>
<dbReference type="EMBL" id="JAGMUV010000005">
    <property type="protein sequence ID" value="KAH7157118.1"/>
    <property type="molecule type" value="Genomic_DNA"/>
</dbReference>
<dbReference type="GO" id="GO:0005801">
    <property type="term" value="C:cis-Golgi network"/>
    <property type="evidence" value="ECO:0007669"/>
    <property type="project" value="InterPro"/>
</dbReference>
<dbReference type="GO" id="GO:0006886">
    <property type="term" value="P:intracellular protein transport"/>
    <property type="evidence" value="ECO:0007669"/>
    <property type="project" value="InterPro"/>
</dbReference>
<keyword evidence="6" id="KW-0333">Golgi apparatus</keyword>
<dbReference type="GO" id="GO:0017119">
    <property type="term" value="C:Golgi transport complex"/>
    <property type="evidence" value="ECO:0007669"/>
    <property type="project" value="TreeGrafter"/>
</dbReference>
<proteinExistence type="inferred from homology"/>
<dbReference type="Pfam" id="PF20671">
    <property type="entry name" value="COG3_C"/>
    <property type="match status" value="1"/>
</dbReference>
<evidence type="ECO:0000256" key="5">
    <source>
        <dbReference type="ARBA" id="ARBA00022927"/>
    </source>
</evidence>
<evidence type="ECO:0000256" key="1">
    <source>
        <dbReference type="ARBA" id="ARBA00004395"/>
    </source>
</evidence>
<evidence type="ECO:0000259" key="9">
    <source>
        <dbReference type="Pfam" id="PF04136"/>
    </source>
</evidence>
<comment type="caution">
    <text evidence="11">The sequence shown here is derived from an EMBL/GenBank/DDBJ whole genome shotgun (WGS) entry which is preliminary data.</text>
</comment>
<keyword evidence="7" id="KW-0472">Membrane</keyword>